<sequence>MSTQPTQPSTVTGLQQDANKVANNLHNEASKAADTVMGSNETNRTESEEDSDGFVADPNGGVPNIPSALEQAKQSGHSGAAFGRFVPRAKERLNNGNFEGVGAPLVVGLIIMMWPILTGVRYERLPGLIRTRINWIIGPFMMLALAWATLPDLPDYRTGIIMVGIARCIAMRVAMETLAL</sequence>
<evidence type="ECO:0000256" key="9">
    <source>
        <dbReference type="SAM" id="Phobius"/>
    </source>
</evidence>
<keyword evidence="4" id="KW-1003">Cell membrane</keyword>
<name>A0AAF0EZN0_9BASI</name>
<evidence type="ECO:0000313" key="11">
    <source>
        <dbReference type="Proteomes" id="UP001217754"/>
    </source>
</evidence>
<keyword evidence="3" id="KW-0813">Transport</keyword>
<dbReference type="GO" id="GO:0015104">
    <property type="term" value="F:antimonite transmembrane transporter activity"/>
    <property type="evidence" value="ECO:0007669"/>
    <property type="project" value="TreeGrafter"/>
</dbReference>
<feature type="region of interest" description="Disordered" evidence="8">
    <location>
        <begin position="1"/>
        <end position="67"/>
    </location>
</feature>
<proteinExistence type="inferred from homology"/>
<dbReference type="EMBL" id="CP119958">
    <property type="protein sequence ID" value="WFD37136.1"/>
    <property type="molecule type" value="Genomic_DNA"/>
</dbReference>
<dbReference type="Pfam" id="PF01758">
    <property type="entry name" value="SBF"/>
    <property type="match status" value="1"/>
</dbReference>
<dbReference type="GO" id="GO:0015297">
    <property type="term" value="F:antiporter activity"/>
    <property type="evidence" value="ECO:0007669"/>
    <property type="project" value="InterPro"/>
</dbReference>
<protein>
    <submittedName>
        <fullName evidence="10">Arsenicals resistance</fullName>
    </submittedName>
</protein>
<feature type="transmembrane region" description="Helical" evidence="9">
    <location>
        <begin position="132"/>
        <end position="150"/>
    </location>
</feature>
<reference evidence="10" key="1">
    <citation type="submission" date="2023-03" db="EMBL/GenBank/DDBJ databases">
        <title>Mating type loci evolution in Malassezia.</title>
        <authorList>
            <person name="Coelho M.A."/>
        </authorList>
    </citation>
    <scope>NUCLEOTIDE SEQUENCE</scope>
    <source>
        <strain evidence="10">CBS 9431</strain>
    </source>
</reference>
<dbReference type="Gene3D" id="1.20.1530.20">
    <property type="match status" value="1"/>
</dbReference>
<dbReference type="GeneID" id="85223727"/>
<dbReference type="InterPro" id="IPR002657">
    <property type="entry name" value="BilAc:Na_symport/Acr3"/>
</dbReference>
<dbReference type="GO" id="GO:0015105">
    <property type="term" value="F:arsenite transmembrane transporter activity"/>
    <property type="evidence" value="ECO:0007669"/>
    <property type="project" value="TreeGrafter"/>
</dbReference>
<comment type="similarity">
    <text evidence="2">Belongs to the arsenical resistance-3 (ACR3) (TC 2.A.59) family.</text>
</comment>
<evidence type="ECO:0000256" key="8">
    <source>
        <dbReference type="SAM" id="MobiDB-lite"/>
    </source>
</evidence>
<evidence type="ECO:0000256" key="2">
    <source>
        <dbReference type="ARBA" id="ARBA00010110"/>
    </source>
</evidence>
<evidence type="ECO:0000313" key="10">
    <source>
        <dbReference type="EMBL" id="WFD37136.1"/>
    </source>
</evidence>
<evidence type="ECO:0000256" key="3">
    <source>
        <dbReference type="ARBA" id="ARBA00022448"/>
    </source>
</evidence>
<dbReference type="InterPro" id="IPR004706">
    <property type="entry name" value="Arsenical-R_Acr3"/>
</dbReference>
<keyword evidence="5 9" id="KW-0812">Transmembrane</keyword>
<keyword evidence="11" id="KW-1185">Reference proteome</keyword>
<organism evidence="10 11">
    <name type="scientific">Malassezia japonica</name>
    <dbReference type="NCBI Taxonomy" id="223818"/>
    <lineage>
        <taxon>Eukaryota</taxon>
        <taxon>Fungi</taxon>
        <taxon>Dikarya</taxon>
        <taxon>Basidiomycota</taxon>
        <taxon>Ustilaginomycotina</taxon>
        <taxon>Malasseziomycetes</taxon>
        <taxon>Malasseziales</taxon>
        <taxon>Malasseziaceae</taxon>
        <taxon>Malassezia</taxon>
    </lineage>
</organism>
<gene>
    <name evidence="10" type="primary">ARR3</name>
    <name evidence="10" type="ORF">MJAP1_000078</name>
</gene>
<dbReference type="AlphaFoldDB" id="A0AAF0EZN0"/>
<evidence type="ECO:0000256" key="1">
    <source>
        <dbReference type="ARBA" id="ARBA00004651"/>
    </source>
</evidence>
<evidence type="ECO:0000256" key="4">
    <source>
        <dbReference type="ARBA" id="ARBA00022475"/>
    </source>
</evidence>
<comment type="subcellular location">
    <subcellularLocation>
        <location evidence="1">Cell membrane</location>
        <topology evidence="1">Multi-pass membrane protein</topology>
    </subcellularLocation>
</comment>
<dbReference type="RefSeq" id="XP_060120033.1">
    <property type="nucleotide sequence ID" value="XM_060264050.1"/>
</dbReference>
<feature type="transmembrane region" description="Helical" evidence="9">
    <location>
        <begin position="101"/>
        <end position="120"/>
    </location>
</feature>
<feature type="compositionally biased region" description="Polar residues" evidence="8">
    <location>
        <begin position="1"/>
        <end position="27"/>
    </location>
</feature>
<keyword evidence="6 9" id="KW-1133">Transmembrane helix</keyword>
<dbReference type="InterPro" id="IPR038770">
    <property type="entry name" value="Na+/solute_symporter_sf"/>
</dbReference>
<dbReference type="GO" id="GO:0005886">
    <property type="term" value="C:plasma membrane"/>
    <property type="evidence" value="ECO:0007669"/>
    <property type="project" value="UniProtKB-SubCell"/>
</dbReference>
<keyword evidence="7 9" id="KW-0472">Membrane</keyword>
<dbReference type="PANTHER" id="PTHR43057:SF1">
    <property type="entry name" value="ARSENICAL-RESISTANCE PROTEIN 3"/>
    <property type="match status" value="1"/>
</dbReference>
<evidence type="ECO:0000256" key="5">
    <source>
        <dbReference type="ARBA" id="ARBA00022692"/>
    </source>
</evidence>
<evidence type="ECO:0000256" key="6">
    <source>
        <dbReference type="ARBA" id="ARBA00022989"/>
    </source>
</evidence>
<dbReference type="Proteomes" id="UP001217754">
    <property type="component" value="Chromosome 1"/>
</dbReference>
<accession>A0AAF0EZN0</accession>
<evidence type="ECO:0000256" key="7">
    <source>
        <dbReference type="ARBA" id="ARBA00023136"/>
    </source>
</evidence>
<dbReference type="PANTHER" id="PTHR43057">
    <property type="entry name" value="ARSENITE EFFLUX TRANSPORTER"/>
    <property type="match status" value="1"/>
</dbReference>